<evidence type="ECO:0000256" key="2">
    <source>
        <dbReference type="ARBA" id="ARBA00022618"/>
    </source>
</evidence>
<dbReference type="SUPFAM" id="SSF46785">
    <property type="entry name" value="Winged helix' DNA-binding domain"/>
    <property type="match status" value="2"/>
</dbReference>
<comment type="caution">
    <text evidence="6">The sequence shown here is derived from an EMBL/GenBank/DDBJ whole genome shotgun (WGS) entry which is preliminary data.</text>
</comment>
<keyword evidence="4" id="KW-0131">Cell cycle</keyword>
<dbReference type="InterPro" id="IPR036390">
    <property type="entry name" value="WH_DNA-bd_sf"/>
</dbReference>
<proteinExistence type="predicted"/>
<protein>
    <submittedName>
        <fullName evidence="6">SMC-Scp complex subunit ScpB</fullName>
    </submittedName>
</protein>
<dbReference type="PANTHER" id="PTHR34298">
    <property type="entry name" value="SEGREGATION AND CONDENSATION PROTEIN B"/>
    <property type="match status" value="1"/>
</dbReference>
<organism evidence="6 7">
    <name type="scientific">Candidatus Wolfebacteria bacterium CG_4_10_14_0_8_um_filter_37_11</name>
    <dbReference type="NCBI Taxonomy" id="1975062"/>
    <lineage>
        <taxon>Bacteria</taxon>
        <taxon>Candidatus Wolfeibacteriota</taxon>
    </lineage>
</organism>
<name>A0A2M7Q888_9BACT</name>
<evidence type="ECO:0000256" key="4">
    <source>
        <dbReference type="ARBA" id="ARBA00023306"/>
    </source>
</evidence>
<dbReference type="Gene3D" id="1.10.10.10">
    <property type="entry name" value="Winged helix-like DNA-binding domain superfamily/Winged helix DNA-binding domain"/>
    <property type="match status" value="2"/>
</dbReference>
<evidence type="ECO:0000313" key="7">
    <source>
        <dbReference type="Proteomes" id="UP000230363"/>
    </source>
</evidence>
<dbReference type="Proteomes" id="UP000230363">
    <property type="component" value="Unassembled WGS sequence"/>
</dbReference>
<feature type="coiled-coil region" evidence="5">
    <location>
        <begin position="47"/>
        <end position="78"/>
    </location>
</feature>
<keyword evidence="2" id="KW-0132">Cell division</keyword>
<dbReference type="NCBIfam" id="TIGR00281">
    <property type="entry name" value="SMC-Scp complex subunit ScpB"/>
    <property type="match status" value="1"/>
</dbReference>
<sequence length="197" mass="23022">MEFICNLEFGIWKFLNFCMNEIKNANIQNIVGAIEAILFSYGEPMDIKKIAKMLDKKEEEIKSALNEFEEKLKDENRGLKLVFNGEQVQLVTKPEFSEFLEEFIKEEFKENLTPAALETLSLIAYLGPITRVKIDYFRGVNSSFIIRNLMMRGLIERVEGSYQYRTSFDLIKHLGFSKIEELPEYEKFNKMNIVSSN</sequence>
<dbReference type="Pfam" id="PF04079">
    <property type="entry name" value="SMC_ScpB"/>
    <property type="match status" value="1"/>
</dbReference>
<dbReference type="InterPro" id="IPR005234">
    <property type="entry name" value="ScpB_csome_segregation"/>
</dbReference>
<evidence type="ECO:0000256" key="5">
    <source>
        <dbReference type="SAM" id="Coils"/>
    </source>
</evidence>
<evidence type="ECO:0000313" key="6">
    <source>
        <dbReference type="EMBL" id="PIY59290.1"/>
    </source>
</evidence>
<reference evidence="7" key="1">
    <citation type="submission" date="2017-09" db="EMBL/GenBank/DDBJ databases">
        <title>Depth-based differentiation of microbial function through sediment-hosted aquifers and enrichment of novel symbionts in the deep terrestrial subsurface.</title>
        <authorList>
            <person name="Probst A.J."/>
            <person name="Ladd B."/>
            <person name="Jarett J.K."/>
            <person name="Geller-Mcgrath D.E."/>
            <person name="Sieber C.M.K."/>
            <person name="Emerson J.B."/>
            <person name="Anantharaman K."/>
            <person name="Thomas B.C."/>
            <person name="Malmstrom R."/>
            <person name="Stieglmeier M."/>
            <person name="Klingl A."/>
            <person name="Woyke T."/>
            <person name="Ryan C.M."/>
            <person name="Banfield J.F."/>
        </authorList>
    </citation>
    <scope>NUCLEOTIDE SEQUENCE [LARGE SCALE GENOMIC DNA]</scope>
</reference>
<evidence type="ECO:0000256" key="3">
    <source>
        <dbReference type="ARBA" id="ARBA00022829"/>
    </source>
</evidence>
<dbReference type="GO" id="GO:0051301">
    <property type="term" value="P:cell division"/>
    <property type="evidence" value="ECO:0007669"/>
    <property type="project" value="UniProtKB-KW"/>
</dbReference>
<dbReference type="EMBL" id="PFKZ01000098">
    <property type="protein sequence ID" value="PIY59290.1"/>
    <property type="molecule type" value="Genomic_DNA"/>
</dbReference>
<keyword evidence="1" id="KW-0963">Cytoplasm</keyword>
<dbReference type="PANTHER" id="PTHR34298:SF2">
    <property type="entry name" value="SEGREGATION AND CONDENSATION PROTEIN B"/>
    <property type="match status" value="1"/>
</dbReference>
<dbReference type="PIRSF" id="PIRSF019345">
    <property type="entry name" value="ScpB"/>
    <property type="match status" value="1"/>
</dbReference>
<gene>
    <name evidence="6" type="primary">scpB</name>
    <name evidence="6" type="ORF">COY96_02615</name>
</gene>
<dbReference type="AlphaFoldDB" id="A0A2M7Q888"/>
<keyword evidence="3" id="KW-0159">Chromosome partition</keyword>
<accession>A0A2M7Q888</accession>
<keyword evidence="5" id="KW-0175">Coiled coil</keyword>
<dbReference type="GO" id="GO:0051304">
    <property type="term" value="P:chromosome separation"/>
    <property type="evidence" value="ECO:0007669"/>
    <property type="project" value="InterPro"/>
</dbReference>
<dbReference type="InterPro" id="IPR036388">
    <property type="entry name" value="WH-like_DNA-bd_sf"/>
</dbReference>
<evidence type="ECO:0000256" key="1">
    <source>
        <dbReference type="ARBA" id="ARBA00022490"/>
    </source>
</evidence>